<dbReference type="InterPro" id="IPR043502">
    <property type="entry name" value="DNA/RNA_pol_sf"/>
</dbReference>
<dbReference type="Gene3D" id="3.10.10.10">
    <property type="entry name" value="HIV Type 1 Reverse Transcriptase, subunit A, domain 1"/>
    <property type="match status" value="1"/>
</dbReference>
<accession>A0A5B6X0Y1</accession>
<reference evidence="2" key="1">
    <citation type="journal article" date="2019" name="Plant Biotechnol. J.">
        <title>Genome sequencing of the Australian wild diploid species Gossypium australe highlights disease resistance and delayed gland morphogenesis.</title>
        <authorList>
            <person name="Cai Y."/>
            <person name="Cai X."/>
            <person name="Wang Q."/>
            <person name="Wang P."/>
            <person name="Zhang Y."/>
            <person name="Cai C."/>
            <person name="Xu Y."/>
            <person name="Wang K."/>
            <person name="Zhou Z."/>
            <person name="Wang C."/>
            <person name="Geng S."/>
            <person name="Li B."/>
            <person name="Dong Q."/>
            <person name="Hou Y."/>
            <person name="Wang H."/>
            <person name="Ai P."/>
            <person name="Liu Z."/>
            <person name="Yi F."/>
            <person name="Sun M."/>
            <person name="An G."/>
            <person name="Cheng J."/>
            <person name="Zhang Y."/>
            <person name="Shi Q."/>
            <person name="Xie Y."/>
            <person name="Shi X."/>
            <person name="Chang Y."/>
            <person name="Huang F."/>
            <person name="Chen Y."/>
            <person name="Hong S."/>
            <person name="Mi L."/>
            <person name="Sun Q."/>
            <person name="Zhang L."/>
            <person name="Zhou B."/>
            <person name="Peng R."/>
            <person name="Zhang X."/>
            <person name="Liu F."/>
        </authorList>
    </citation>
    <scope>NUCLEOTIDE SEQUENCE [LARGE SCALE GENOMIC DNA]</scope>
    <source>
        <strain evidence="2">cv. PA1801</strain>
    </source>
</reference>
<dbReference type="PANTHER" id="PTHR24559">
    <property type="entry name" value="TRANSPOSON TY3-I GAG-POL POLYPROTEIN"/>
    <property type="match status" value="1"/>
</dbReference>
<dbReference type="Proteomes" id="UP000325315">
    <property type="component" value="Unassembled WGS sequence"/>
</dbReference>
<dbReference type="Gene3D" id="3.30.70.270">
    <property type="match status" value="1"/>
</dbReference>
<evidence type="ECO:0000313" key="2">
    <source>
        <dbReference type="Proteomes" id="UP000325315"/>
    </source>
</evidence>
<dbReference type="PANTHER" id="PTHR24559:SF444">
    <property type="entry name" value="REVERSE TRANSCRIPTASE DOMAIN-CONTAINING PROTEIN"/>
    <property type="match status" value="1"/>
</dbReference>
<dbReference type="OrthoDB" id="10055717at2759"/>
<evidence type="ECO:0000313" key="1">
    <source>
        <dbReference type="EMBL" id="KAA3487899.1"/>
    </source>
</evidence>
<dbReference type="CDD" id="cd01647">
    <property type="entry name" value="RT_LTR"/>
    <property type="match status" value="1"/>
</dbReference>
<protein>
    <submittedName>
        <fullName evidence="1">Retrovirus-related Pol polyprotein from transposon 17.6</fullName>
    </submittedName>
</protein>
<proteinExistence type="predicted"/>
<gene>
    <name evidence="1" type="ORF">EPI10_031695</name>
</gene>
<keyword evidence="2" id="KW-1185">Reference proteome</keyword>
<comment type="caution">
    <text evidence="1">The sequence shown here is derived from an EMBL/GenBank/DDBJ whole genome shotgun (WGS) entry which is preliminary data.</text>
</comment>
<dbReference type="InterPro" id="IPR043128">
    <property type="entry name" value="Rev_trsase/Diguanyl_cyclase"/>
</dbReference>
<dbReference type="SUPFAM" id="SSF56672">
    <property type="entry name" value="DNA/RNA polymerases"/>
    <property type="match status" value="1"/>
</dbReference>
<dbReference type="AlphaFoldDB" id="A0A5B6X0Y1"/>
<dbReference type="EMBL" id="SMMG02000001">
    <property type="protein sequence ID" value="KAA3487899.1"/>
    <property type="molecule type" value="Genomic_DNA"/>
</dbReference>
<sequence length="195" mass="21989">MTQNGVIACDVRPIMPQALFRSKRCYNASTVAFKVHLFGDNNTLPVVISAELTPDHETMLLDGRLNPIIKEVVEKEIIKWFDVGIIHPISNSLWVSHIQCVPKKGGVTMVSNDNNKLISTHTITGCRVCVDYCKLNKATQNDHFPLPFINQMLDRLAGKAFYSFLNGYSGYNQIAIDLNDQEKNTFTCPYETFAF</sequence>
<name>A0A5B6X0Y1_9ROSI</name>
<organism evidence="1 2">
    <name type="scientific">Gossypium australe</name>
    <dbReference type="NCBI Taxonomy" id="47621"/>
    <lineage>
        <taxon>Eukaryota</taxon>
        <taxon>Viridiplantae</taxon>
        <taxon>Streptophyta</taxon>
        <taxon>Embryophyta</taxon>
        <taxon>Tracheophyta</taxon>
        <taxon>Spermatophyta</taxon>
        <taxon>Magnoliopsida</taxon>
        <taxon>eudicotyledons</taxon>
        <taxon>Gunneridae</taxon>
        <taxon>Pentapetalae</taxon>
        <taxon>rosids</taxon>
        <taxon>malvids</taxon>
        <taxon>Malvales</taxon>
        <taxon>Malvaceae</taxon>
        <taxon>Malvoideae</taxon>
        <taxon>Gossypium</taxon>
    </lineage>
</organism>
<dbReference type="InterPro" id="IPR053134">
    <property type="entry name" value="RNA-dir_DNA_polymerase"/>
</dbReference>